<organism evidence="1 2">
    <name type="scientific">Dreissena polymorpha</name>
    <name type="common">Zebra mussel</name>
    <name type="synonym">Mytilus polymorpha</name>
    <dbReference type="NCBI Taxonomy" id="45954"/>
    <lineage>
        <taxon>Eukaryota</taxon>
        <taxon>Metazoa</taxon>
        <taxon>Spiralia</taxon>
        <taxon>Lophotrochozoa</taxon>
        <taxon>Mollusca</taxon>
        <taxon>Bivalvia</taxon>
        <taxon>Autobranchia</taxon>
        <taxon>Heteroconchia</taxon>
        <taxon>Euheterodonta</taxon>
        <taxon>Imparidentia</taxon>
        <taxon>Neoheterodontei</taxon>
        <taxon>Myida</taxon>
        <taxon>Dreissenoidea</taxon>
        <taxon>Dreissenidae</taxon>
        <taxon>Dreissena</taxon>
    </lineage>
</organism>
<proteinExistence type="predicted"/>
<evidence type="ECO:0000313" key="2">
    <source>
        <dbReference type="Proteomes" id="UP000828390"/>
    </source>
</evidence>
<dbReference type="AlphaFoldDB" id="A0A9D4BWX1"/>
<accession>A0A9D4BWX1</accession>
<reference evidence="1" key="2">
    <citation type="submission" date="2020-11" db="EMBL/GenBank/DDBJ databases">
        <authorList>
            <person name="McCartney M.A."/>
            <person name="Auch B."/>
            <person name="Kono T."/>
            <person name="Mallez S."/>
            <person name="Becker A."/>
            <person name="Gohl D.M."/>
            <person name="Silverstein K.A.T."/>
            <person name="Koren S."/>
            <person name="Bechman K.B."/>
            <person name="Herman A."/>
            <person name="Abrahante J.E."/>
            <person name="Garbe J."/>
        </authorList>
    </citation>
    <scope>NUCLEOTIDE SEQUENCE</scope>
    <source>
        <strain evidence="1">Duluth1</strain>
        <tissue evidence="1">Whole animal</tissue>
    </source>
</reference>
<gene>
    <name evidence="1" type="ORF">DPMN_068921</name>
</gene>
<sequence>MRCPTHNFGWAKPMFIDRVVIRVVHFVFKHNFGWVRCMWAGAPRVCYGAMQFEIDHIVIRKVRYQLEVNRFPGVDNVDMDVMFTWSMWAGRPRIDRIVIRDVHVGGDSGQKERTDGRTDRRRR</sequence>
<evidence type="ECO:0000313" key="1">
    <source>
        <dbReference type="EMBL" id="KAH3709458.1"/>
    </source>
</evidence>
<dbReference type="Proteomes" id="UP000828390">
    <property type="component" value="Unassembled WGS sequence"/>
</dbReference>
<protein>
    <submittedName>
        <fullName evidence="1">Uncharacterized protein</fullName>
    </submittedName>
</protein>
<dbReference type="EMBL" id="JAIWYP010000014">
    <property type="protein sequence ID" value="KAH3709458.1"/>
    <property type="molecule type" value="Genomic_DNA"/>
</dbReference>
<keyword evidence="2" id="KW-1185">Reference proteome</keyword>
<reference evidence="1" key="1">
    <citation type="journal article" date="2019" name="bioRxiv">
        <title>The Genome of the Zebra Mussel, Dreissena polymorpha: A Resource for Invasive Species Research.</title>
        <authorList>
            <person name="McCartney M.A."/>
            <person name="Auch B."/>
            <person name="Kono T."/>
            <person name="Mallez S."/>
            <person name="Zhang Y."/>
            <person name="Obille A."/>
            <person name="Becker A."/>
            <person name="Abrahante J.E."/>
            <person name="Garbe J."/>
            <person name="Badalamenti J.P."/>
            <person name="Herman A."/>
            <person name="Mangelson H."/>
            <person name="Liachko I."/>
            <person name="Sullivan S."/>
            <person name="Sone E.D."/>
            <person name="Koren S."/>
            <person name="Silverstein K.A.T."/>
            <person name="Beckman K.B."/>
            <person name="Gohl D.M."/>
        </authorList>
    </citation>
    <scope>NUCLEOTIDE SEQUENCE</scope>
    <source>
        <strain evidence="1">Duluth1</strain>
        <tissue evidence="1">Whole animal</tissue>
    </source>
</reference>
<comment type="caution">
    <text evidence="1">The sequence shown here is derived from an EMBL/GenBank/DDBJ whole genome shotgun (WGS) entry which is preliminary data.</text>
</comment>
<name>A0A9D4BWX1_DREPO</name>